<organism evidence="3 4">
    <name type="scientific">Ruegeria spongiae</name>
    <dbReference type="NCBI Taxonomy" id="2942209"/>
    <lineage>
        <taxon>Bacteria</taxon>
        <taxon>Pseudomonadati</taxon>
        <taxon>Pseudomonadota</taxon>
        <taxon>Alphaproteobacteria</taxon>
        <taxon>Rhodobacterales</taxon>
        <taxon>Roseobacteraceae</taxon>
        <taxon>Ruegeria</taxon>
    </lineage>
</organism>
<dbReference type="PROSITE" id="PS51898">
    <property type="entry name" value="TYR_RECOMBINASE"/>
    <property type="match status" value="1"/>
</dbReference>
<dbReference type="RefSeq" id="WP_249710273.1">
    <property type="nucleotide sequence ID" value="NZ_JAMFMB010000014.1"/>
</dbReference>
<dbReference type="Gene3D" id="1.10.443.10">
    <property type="entry name" value="Intergrase catalytic core"/>
    <property type="match status" value="1"/>
</dbReference>
<dbReference type="Proteomes" id="UP001203880">
    <property type="component" value="Unassembled WGS sequence"/>
</dbReference>
<keyword evidence="1" id="KW-0233">DNA recombination</keyword>
<comment type="caution">
    <text evidence="3">The sequence shown here is derived from an EMBL/GenBank/DDBJ whole genome shotgun (WGS) entry which is preliminary data.</text>
</comment>
<evidence type="ECO:0000313" key="4">
    <source>
        <dbReference type="Proteomes" id="UP001203880"/>
    </source>
</evidence>
<evidence type="ECO:0000259" key="2">
    <source>
        <dbReference type="PROSITE" id="PS51898"/>
    </source>
</evidence>
<evidence type="ECO:0000313" key="3">
    <source>
        <dbReference type="EMBL" id="MCL6284266.1"/>
    </source>
</evidence>
<name>A0ABT0Q317_9RHOB</name>
<reference evidence="3" key="1">
    <citation type="submission" date="2022-05" db="EMBL/GenBank/DDBJ databases">
        <authorList>
            <person name="Park J.-S."/>
        </authorList>
    </citation>
    <scope>NUCLEOTIDE SEQUENCE</scope>
    <source>
        <strain evidence="3">2012CJ41-6</strain>
    </source>
</reference>
<dbReference type="InterPro" id="IPR013762">
    <property type="entry name" value="Integrase-like_cat_sf"/>
</dbReference>
<evidence type="ECO:0000256" key="1">
    <source>
        <dbReference type="ARBA" id="ARBA00023172"/>
    </source>
</evidence>
<protein>
    <submittedName>
        <fullName evidence="3">Tyrosine-type recombinase/integrase</fullName>
    </submittedName>
</protein>
<feature type="domain" description="Tyr recombinase" evidence="2">
    <location>
        <begin position="181"/>
        <end position="414"/>
    </location>
</feature>
<accession>A0ABT0Q317</accession>
<dbReference type="Pfam" id="PF00589">
    <property type="entry name" value="Phage_integrase"/>
    <property type="match status" value="1"/>
</dbReference>
<keyword evidence="4" id="KW-1185">Reference proteome</keyword>
<proteinExistence type="predicted"/>
<dbReference type="SUPFAM" id="SSF56349">
    <property type="entry name" value="DNA breaking-rejoining enzymes"/>
    <property type="match status" value="1"/>
</dbReference>
<gene>
    <name evidence="3" type="ORF">M3P21_12085</name>
</gene>
<sequence length="466" mass="54022">MLADAWRFLTEYPYEDKSSSWKSAAARTIGKFFDYYKAQQYLAPTDPTQANRLINGYLTSLRYGTIQQDGSDPFGLYWKPVSKQVYSQSRTYLKSFVEKLEDFHSDSALRATSFYNAARQARKTEQRQSRSLLYHTAAPTQKNQGTRPNSSLVLRKSQRAVEFPEDKLNELIWTGCKRKRSVPEFYDQNGRRTLASQYNINLMMAIALMAGAGLRKSELFHLFVEDVWPTKKTVYLYHPEDGVHKKHSGPNLTRQEYLMKEFGRVSRRKMRGNQKVGWKNLLITDASNERSECHFLPKWEDLFFRLFNEYRSLVLPDDLDHPYLFISLDRDNYGQPWTPAALSKQFTESVKTIGLEPRMDFGTNPHGCRHYYGQSLMDMKLSPVIIQQCMHHMSITSQLVYTRPTPLKINDALRQAHTAMMSKTNPERTDQEVGMEGKLLMAQYKSDPSGVFTEQNLGFGKDHLND</sequence>
<dbReference type="InterPro" id="IPR002104">
    <property type="entry name" value="Integrase_catalytic"/>
</dbReference>
<dbReference type="EMBL" id="JAMFMB010000014">
    <property type="protein sequence ID" value="MCL6284266.1"/>
    <property type="molecule type" value="Genomic_DNA"/>
</dbReference>
<dbReference type="InterPro" id="IPR011010">
    <property type="entry name" value="DNA_brk_join_enz"/>
</dbReference>